<proteinExistence type="predicted"/>
<dbReference type="OrthoDB" id="9815144at2"/>
<organism evidence="1 2">
    <name type="scientific">Anaerocolumna jejuensis DSM 15929</name>
    <dbReference type="NCBI Taxonomy" id="1121322"/>
    <lineage>
        <taxon>Bacteria</taxon>
        <taxon>Bacillati</taxon>
        <taxon>Bacillota</taxon>
        <taxon>Clostridia</taxon>
        <taxon>Lachnospirales</taxon>
        <taxon>Lachnospiraceae</taxon>
        <taxon>Anaerocolumna</taxon>
    </lineage>
</organism>
<gene>
    <name evidence="1" type="ORF">SAMN02745136_01494</name>
</gene>
<name>A0A1M6NX32_9FIRM</name>
<evidence type="ECO:0000313" key="1">
    <source>
        <dbReference type="EMBL" id="SHK00188.1"/>
    </source>
</evidence>
<dbReference type="Gene3D" id="3.40.50.10320">
    <property type="entry name" value="LmbE-like"/>
    <property type="match status" value="1"/>
</dbReference>
<dbReference type="PANTHER" id="PTHR12993:SF11">
    <property type="entry name" value="N-ACETYLGLUCOSAMINYL-PHOSPHATIDYLINOSITOL DE-N-ACETYLASE"/>
    <property type="match status" value="1"/>
</dbReference>
<dbReference type="Proteomes" id="UP000184386">
    <property type="component" value="Unassembled WGS sequence"/>
</dbReference>
<dbReference type="InterPro" id="IPR003737">
    <property type="entry name" value="GlcNAc_PI_deacetylase-related"/>
</dbReference>
<dbReference type="SUPFAM" id="SSF102588">
    <property type="entry name" value="LmbE-like"/>
    <property type="match status" value="1"/>
</dbReference>
<sequence>MEKGKLLIRNITQVQAKIGALPPAKKILVLSPHQDDELIGCGGTVLAYLKEDAQVKLMYMTDGRYGIMSGEPEIRNEEARQVWEGKQVEQIFLNHEDSHLFESDSIHSLRAVIEEFQPDIIFTPWVLDQHIDHQYTTGFLQKALQQLPEFEVAVAMYEVMSPLYANLMINITKEFPEKMRMLENYKSQLKFMHIREITEALNVYRGKSMHLKAIAQAESFHYGEKKFFLSVVDELTSIF</sequence>
<reference evidence="1 2" key="1">
    <citation type="submission" date="2016-11" db="EMBL/GenBank/DDBJ databases">
        <authorList>
            <person name="Jaros S."/>
            <person name="Januszkiewicz K."/>
            <person name="Wedrychowicz H."/>
        </authorList>
    </citation>
    <scope>NUCLEOTIDE SEQUENCE [LARGE SCALE GENOMIC DNA]</scope>
    <source>
        <strain evidence="1 2">DSM 15929</strain>
    </source>
</reference>
<dbReference type="STRING" id="1121322.SAMN02745136_01494"/>
<protein>
    <submittedName>
        <fullName evidence="1">N-acetylglucosaminyl deacetylase, LmbE family</fullName>
    </submittedName>
</protein>
<dbReference type="RefSeq" id="WP_073274378.1">
    <property type="nucleotide sequence ID" value="NZ_FRAC01000008.1"/>
</dbReference>
<dbReference type="PANTHER" id="PTHR12993">
    <property type="entry name" value="N-ACETYLGLUCOSAMINYL-PHOSPHATIDYLINOSITOL DE-N-ACETYLASE-RELATED"/>
    <property type="match status" value="1"/>
</dbReference>
<dbReference type="AlphaFoldDB" id="A0A1M6NX32"/>
<dbReference type="InterPro" id="IPR024078">
    <property type="entry name" value="LmbE-like_dom_sf"/>
</dbReference>
<dbReference type="Pfam" id="PF02585">
    <property type="entry name" value="PIG-L"/>
    <property type="match status" value="1"/>
</dbReference>
<evidence type="ECO:0000313" key="2">
    <source>
        <dbReference type="Proteomes" id="UP000184386"/>
    </source>
</evidence>
<keyword evidence="2" id="KW-1185">Reference proteome</keyword>
<dbReference type="GO" id="GO:0016811">
    <property type="term" value="F:hydrolase activity, acting on carbon-nitrogen (but not peptide) bonds, in linear amides"/>
    <property type="evidence" value="ECO:0007669"/>
    <property type="project" value="TreeGrafter"/>
</dbReference>
<dbReference type="EMBL" id="FRAC01000008">
    <property type="protein sequence ID" value="SHK00188.1"/>
    <property type="molecule type" value="Genomic_DNA"/>
</dbReference>
<accession>A0A1M6NX32</accession>